<organism evidence="2 3">
    <name type="scientific">Fulvimarina manganoxydans</name>
    <dbReference type="NCBI Taxonomy" id="937218"/>
    <lineage>
        <taxon>Bacteria</taxon>
        <taxon>Pseudomonadati</taxon>
        <taxon>Pseudomonadota</taxon>
        <taxon>Alphaproteobacteria</taxon>
        <taxon>Hyphomicrobiales</taxon>
        <taxon>Aurantimonadaceae</taxon>
        <taxon>Fulvimarina</taxon>
    </lineage>
</organism>
<proteinExistence type="predicted"/>
<sequence length="155" mass="15799">MHRIIASKALAVLAALAFASPALAQQAAPSTEPSAAATAQPGSTLVGGAGASPVLPGMTATAATADYPTVTAADYVFGCMASNGQTRVALERCSCSFDVVASLISYDRYVEASTFLSMGQVTGEKGVLFKTSAESKAAIGDLRRAQAEAEIRCFE</sequence>
<feature type="chain" id="PRO_5012258386" evidence="1">
    <location>
        <begin position="25"/>
        <end position="155"/>
    </location>
</feature>
<dbReference type="AlphaFoldDB" id="A0A1W2CDA9"/>
<evidence type="ECO:0000313" key="3">
    <source>
        <dbReference type="Proteomes" id="UP000192656"/>
    </source>
</evidence>
<protein>
    <submittedName>
        <fullName evidence="2">Uncharacterized protein</fullName>
    </submittedName>
</protein>
<evidence type="ECO:0000313" key="2">
    <source>
        <dbReference type="EMBL" id="SMC83183.1"/>
    </source>
</evidence>
<gene>
    <name evidence="2" type="ORF">SAMN06297251_109128</name>
</gene>
<evidence type="ECO:0000256" key="1">
    <source>
        <dbReference type="SAM" id="SignalP"/>
    </source>
</evidence>
<name>A0A1W2CDA9_9HYPH</name>
<feature type="signal peptide" evidence="1">
    <location>
        <begin position="1"/>
        <end position="24"/>
    </location>
</feature>
<dbReference type="STRING" id="937218.SAMN06297251_109128"/>
<dbReference type="EMBL" id="FWXR01000009">
    <property type="protein sequence ID" value="SMC83183.1"/>
    <property type="molecule type" value="Genomic_DNA"/>
</dbReference>
<keyword evidence="1" id="KW-0732">Signal</keyword>
<keyword evidence="3" id="KW-1185">Reference proteome</keyword>
<reference evidence="2 3" key="1">
    <citation type="submission" date="2017-04" db="EMBL/GenBank/DDBJ databases">
        <authorList>
            <person name="Afonso C.L."/>
            <person name="Miller P.J."/>
            <person name="Scott M.A."/>
            <person name="Spackman E."/>
            <person name="Goraichik I."/>
            <person name="Dimitrov K.M."/>
            <person name="Suarez D.L."/>
            <person name="Swayne D.E."/>
        </authorList>
    </citation>
    <scope>NUCLEOTIDE SEQUENCE [LARGE SCALE GENOMIC DNA]</scope>
    <source>
        <strain evidence="2 3">CGMCC 1.10972</strain>
    </source>
</reference>
<dbReference type="Proteomes" id="UP000192656">
    <property type="component" value="Unassembled WGS sequence"/>
</dbReference>
<accession>A0A1W2CDA9</accession>